<evidence type="ECO:0000313" key="1">
    <source>
        <dbReference type="EMBL" id="QFP93773.1"/>
    </source>
</evidence>
<proteinExistence type="predicted"/>
<name>A0A5P8D453_9CAUD</name>
<reference evidence="1 2" key="1">
    <citation type="submission" date="2019-08" db="EMBL/GenBank/DDBJ databases">
        <title>Six bacteriophages against potato bacterial diseases.</title>
        <authorList>
            <person name="Zhang X."/>
            <person name="Kering K."/>
        </authorList>
    </citation>
    <scope>NUCLEOTIDE SEQUENCE [LARGE SCALE GENOMIC DNA]</scope>
</reference>
<accession>A0A5P8D453</accession>
<dbReference type="EMBL" id="MN270891">
    <property type="protein sequence ID" value="QFP93773.1"/>
    <property type="molecule type" value="Genomic_DNA"/>
</dbReference>
<keyword evidence="2" id="KW-1185">Reference proteome</keyword>
<organism evidence="1 2">
    <name type="scientific">Pectobacterium phage Wc4</name>
    <dbReference type="NCBI Taxonomy" id="2652428"/>
    <lineage>
        <taxon>Viruses</taxon>
        <taxon>Duplodnaviria</taxon>
        <taxon>Heunggongvirae</taxon>
        <taxon>Uroviricota</taxon>
        <taxon>Caudoviricetes</taxon>
        <taxon>Andersonviridae</taxon>
        <taxon>Andersonviridae incertae sedis</taxon>
        <taxon>Arnovirus</taxon>
        <taxon>Arnovirus Wc4</taxon>
    </lineage>
</organism>
<dbReference type="Proteomes" id="UP000326781">
    <property type="component" value="Segment"/>
</dbReference>
<protein>
    <submittedName>
        <fullName evidence="1">Uncharacterized protein</fullName>
    </submittedName>
</protein>
<evidence type="ECO:0000313" key="2">
    <source>
        <dbReference type="Proteomes" id="UP000326781"/>
    </source>
</evidence>
<sequence length="68" mass="7627">MSGNFFAYQTGYDGAWLDSPVDVAHWLKDLLGFTSASLFLSVVEQVEALQVNQEMIHEDLSLSITRFS</sequence>